<dbReference type="EMBL" id="CAICTM010000215">
    <property type="protein sequence ID" value="CAB9505001.1"/>
    <property type="molecule type" value="Genomic_DNA"/>
</dbReference>
<proteinExistence type="predicted"/>
<gene>
    <name evidence="1" type="ORF">SEMRO_216_G089270.1</name>
</gene>
<dbReference type="AlphaFoldDB" id="A0A9N8H8F7"/>
<dbReference type="Proteomes" id="UP001153069">
    <property type="component" value="Unassembled WGS sequence"/>
</dbReference>
<sequence length="435" mass="47711">MGYNDEHGIFVIGTPGYGSSEDVAAHVAAQKLAVEGTPLSGVYAVIKYEYRADLIVAQVEPLMDFLGTDEVRVIVTHTDTAPPGADPPEALGAKVADRLGIRKEHITFIEKDTEGCVLAQFIARTLHEPIEFKVSSTQIAALTGLSGIRKYNKPINLVLARIKVASDACHKLVEASKSYETDLAVIATQNLVRKVVAEEKESIFREAFENVASVTDQNLIYGKAGVSLSLALQQFILTTNKCLTWDVTDPRDPRNIYKKCPHCDAVYVKVAGCIHIYQCGGEGHIPDAEAPKTSEAVAAQFAQEEETIWVEYVINGTVYVAEVVREKLRGFTKTLVARARTQDEARSKLESATANGTRELNIFCGNSFNWNEAPPLNPEQLAKLGEVRPEKAGELEVLSKSIFDKRLRETTDKNKQLLQDGLRSEGLDIAPRVAS</sequence>
<evidence type="ECO:0000313" key="2">
    <source>
        <dbReference type="Proteomes" id="UP001153069"/>
    </source>
</evidence>
<keyword evidence="2" id="KW-1185">Reference proteome</keyword>
<dbReference type="OrthoDB" id="8954335at2759"/>
<comment type="caution">
    <text evidence="1">The sequence shown here is derived from an EMBL/GenBank/DDBJ whole genome shotgun (WGS) entry which is preliminary data.</text>
</comment>
<reference evidence="1" key="1">
    <citation type="submission" date="2020-06" db="EMBL/GenBank/DDBJ databases">
        <authorList>
            <consortium name="Plant Systems Biology data submission"/>
        </authorList>
    </citation>
    <scope>NUCLEOTIDE SEQUENCE</scope>
    <source>
        <strain evidence="1">D6</strain>
    </source>
</reference>
<protein>
    <submittedName>
        <fullName evidence="1">Uncharacterized protein</fullName>
    </submittedName>
</protein>
<evidence type="ECO:0000313" key="1">
    <source>
        <dbReference type="EMBL" id="CAB9505001.1"/>
    </source>
</evidence>
<organism evidence="1 2">
    <name type="scientific">Seminavis robusta</name>
    <dbReference type="NCBI Taxonomy" id="568900"/>
    <lineage>
        <taxon>Eukaryota</taxon>
        <taxon>Sar</taxon>
        <taxon>Stramenopiles</taxon>
        <taxon>Ochrophyta</taxon>
        <taxon>Bacillariophyta</taxon>
        <taxon>Bacillariophyceae</taxon>
        <taxon>Bacillariophycidae</taxon>
        <taxon>Naviculales</taxon>
        <taxon>Naviculaceae</taxon>
        <taxon>Seminavis</taxon>
    </lineage>
</organism>
<name>A0A9N8H8F7_9STRA</name>
<accession>A0A9N8H8F7</accession>